<evidence type="ECO:0000313" key="9">
    <source>
        <dbReference type="EMBL" id="MBP1936711.1"/>
    </source>
</evidence>
<feature type="transmembrane region" description="Helical" evidence="8">
    <location>
        <begin position="136"/>
        <end position="156"/>
    </location>
</feature>
<dbReference type="PANTHER" id="PTHR35529">
    <property type="entry name" value="MANGANESE EFFLUX PUMP MNTP-RELATED"/>
    <property type="match status" value="1"/>
</dbReference>
<dbReference type="EMBL" id="JAGGKP010000002">
    <property type="protein sequence ID" value="MBP1936711.1"/>
    <property type="molecule type" value="Genomic_DNA"/>
</dbReference>
<dbReference type="PANTHER" id="PTHR35529:SF1">
    <property type="entry name" value="MANGANESE EFFLUX PUMP MNTP-RELATED"/>
    <property type="match status" value="1"/>
</dbReference>
<evidence type="ECO:0000256" key="5">
    <source>
        <dbReference type="ARBA" id="ARBA00023065"/>
    </source>
</evidence>
<evidence type="ECO:0000313" key="10">
    <source>
        <dbReference type="Proteomes" id="UP001519273"/>
    </source>
</evidence>
<reference evidence="9 10" key="1">
    <citation type="submission" date="2021-03" db="EMBL/GenBank/DDBJ databases">
        <title>Genomic Encyclopedia of Type Strains, Phase IV (KMG-IV): sequencing the most valuable type-strain genomes for metagenomic binning, comparative biology and taxonomic classification.</title>
        <authorList>
            <person name="Goeker M."/>
        </authorList>
    </citation>
    <scope>NUCLEOTIDE SEQUENCE [LARGE SCALE GENOMIC DNA]</scope>
    <source>
        <strain evidence="9 10">DSM 23491</strain>
    </source>
</reference>
<evidence type="ECO:0000256" key="2">
    <source>
        <dbReference type="ARBA" id="ARBA00022475"/>
    </source>
</evidence>
<protein>
    <recommendedName>
        <fullName evidence="8">Putative manganese efflux pump MntP</fullName>
    </recommendedName>
</protein>
<dbReference type="Proteomes" id="UP001519273">
    <property type="component" value="Unassembled WGS sequence"/>
</dbReference>
<evidence type="ECO:0000256" key="6">
    <source>
        <dbReference type="ARBA" id="ARBA00023136"/>
    </source>
</evidence>
<dbReference type="InterPro" id="IPR022929">
    <property type="entry name" value="Put_MntP"/>
</dbReference>
<keyword evidence="2 8" id="KW-1003">Cell membrane</keyword>
<evidence type="ECO:0000256" key="3">
    <source>
        <dbReference type="ARBA" id="ARBA00022692"/>
    </source>
</evidence>
<keyword evidence="5 8" id="KW-0406">Ion transport</keyword>
<dbReference type="HAMAP" id="MF_01521">
    <property type="entry name" value="MntP_pump"/>
    <property type="match status" value="1"/>
</dbReference>
<evidence type="ECO:0000256" key="1">
    <source>
        <dbReference type="ARBA" id="ARBA00022448"/>
    </source>
</evidence>
<gene>
    <name evidence="8" type="primary">mntP</name>
    <name evidence="9" type="ORF">J2Z20_001592</name>
</gene>
<evidence type="ECO:0000256" key="7">
    <source>
        <dbReference type="ARBA" id="ARBA00023211"/>
    </source>
</evidence>
<comment type="function">
    <text evidence="8">Probably functions as a manganese efflux pump.</text>
</comment>
<feature type="transmembrane region" description="Helical" evidence="8">
    <location>
        <begin position="107"/>
        <end position="130"/>
    </location>
</feature>
<proteinExistence type="inferred from homology"/>
<comment type="subcellular location">
    <subcellularLocation>
        <location evidence="8">Cell membrane</location>
        <topology evidence="8">Multi-pass membrane protein</topology>
    </subcellularLocation>
</comment>
<keyword evidence="1 8" id="KW-0813">Transport</keyword>
<keyword evidence="6 8" id="KW-0472">Membrane</keyword>
<dbReference type="RefSeq" id="WP_209847780.1">
    <property type="nucleotide sequence ID" value="NZ_CBCRVE010000003.1"/>
</dbReference>
<keyword evidence="3 8" id="KW-0812">Transmembrane</keyword>
<feature type="transmembrane region" description="Helical" evidence="8">
    <location>
        <begin position="12"/>
        <end position="34"/>
    </location>
</feature>
<keyword evidence="7 8" id="KW-0464">Manganese</keyword>
<dbReference type="InterPro" id="IPR003810">
    <property type="entry name" value="Mntp/YtaF"/>
</dbReference>
<evidence type="ECO:0000256" key="4">
    <source>
        <dbReference type="ARBA" id="ARBA00022989"/>
    </source>
</evidence>
<feature type="transmembrane region" description="Helical" evidence="8">
    <location>
        <begin position="168"/>
        <end position="185"/>
    </location>
</feature>
<feature type="transmembrane region" description="Helical" evidence="8">
    <location>
        <begin position="74"/>
        <end position="95"/>
    </location>
</feature>
<comment type="caution">
    <text evidence="9">The sequence shown here is derived from an EMBL/GenBank/DDBJ whole genome shotgun (WGS) entry which is preliminary data.</text>
</comment>
<name>A0ABS4H2L7_9BACL</name>
<feature type="transmembrane region" description="Helical" evidence="8">
    <location>
        <begin position="46"/>
        <end position="68"/>
    </location>
</feature>
<comment type="similarity">
    <text evidence="8">Belongs to the MntP (TC 9.B.29) family.</text>
</comment>
<organism evidence="9 10">
    <name type="scientific">Paenibacillus sediminis</name>
    <dbReference type="NCBI Taxonomy" id="664909"/>
    <lineage>
        <taxon>Bacteria</taxon>
        <taxon>Bacillati</taxon>
        <taxon>Bacillota</taxon>
        <taxon>Bacilli</taxon>
        <taxon>Bacillales</taxon>
        <taxon>Paenibacillaceae</taxon>
        <taxon>Paenibacillus</taxon>
    </lineage>
</organism>
<keyword evidence="4 8" id="KW-1133">Transmembrane helix</keyword>
<accession>A0ABS4H2L7</accession>
<evidence type="ECO:0000256" key="8">
    <source>
        <dbReference type="HAMAP-Rule" id="MF_01521"/>
    </source>
</evidence>
<keyword evidence="10" id="KW-1185">Reference proteome</keyword>
<sequence length="186" mass="19840">MMEVSAHLGQLVTIVIMAIALGLDAFSLGIGVGLKGIRLWDVLKISFVIALFHVLLPLLGMFAGHYMSSILGHVTSYVAGGLLLLLGGHMIYNSFKGDQVQFMNYRSLPGVILFSLSVSIDSFSVGISLGMFRSDLFFTVLAFGFFGGLMSVLGLLLGRTVSQGLGDYGEAAGGVILFTFGLLFIF</sequence>
<dbReference type="Pfam" id="PF02659">
    <property type="entry name" value="Mntp"/>
    <property type="match status" value="1"/>
</dbReference>